<dbReference type="PANTHER" id="PTHR30576:SF0">
    <property type="entry name" value="UNDECAPRENYL-PHOSPHATE N-ACETYLGALACTOSAMINYL 1-PHOSPHATE TRANSFERASE-RELATED"/>
    <property type="match status" value="1"/>
</dbReference>
<sequence length="405" mass="46838">MIGVVYLGNNPKTQEKLKYIPGQMVRITNAYKDTAQLCTPHVRNEHFIVFYERSVRNEDITAITYLRKKCHNVYIILLTNAMTPKERDIYMKCGINDTIECDASVTALNKKIQFISDRENILFDDESSKHKILKFKIPLWKRLFDIIFSSIAIILLSPVFILTAIAIRLESKGPILFKSKRVGTNYTVFNFLKFRSMYADAERRLKELSKDHNQYAEKDTDQKEEADKQKSITAPLGDEAEQEMLTMGMESGMMIGDEEVMLIGDNYVVAESEFNKKREEENNNAFVKIENDPRITKVGRFIRKYSIDELPQLFNILRGDMSIVGNRPLPLYEAEKLTVDTSIDRFMAPAGLTGLWQVEERGKGGNMSAEERKQLDITYGQTYNFMLDMKIIFRTLFAFIQKENV</sequence>
<evidence type="ECO:0000259" key="4">
    <source>
        <dbReference type="Pfam" id="PF02397"/>
    </source>
</evidence>
<dbReference type="InterPro" id="IPR003362">
    <property type="entry name" value="Bact_transf"/>
</dbReference>
<gene>
    <name evidence="5" type="ORF">I6E12_00375</name>
</gene>
<evidence type="ECO:0000256" key="2">
    <source>
        <dbReference type="SAM" id="MobiDB-lite"/>
    </source>
</evidence>
<dbReference type="Pfam" id="PF02397">
    <property type="entry name" value="Bac_transf"/>
    <property type="match status" value="2"/>
</dbReference>
<evidence type="ECO:0000256" key="3">
    <source>
        <dbReference type="SAM" id="Phobius"/>
    </source>
</evidence>
<feature type="transmembrane region" description="Helical" evidence="3">
    <location>
        <begin position="143"/>
        <end position="167"/>
    </location>
</feature>
<name>A0ABS9CCU4_9BACT</name>
<dbReference type="GO" id="GO:0016740">
    <property type="term" value="F:transferase activity"/>
    <property type="evidence" value="ECO:0007669"/>
    <property type="project" value="UniProtKB-KW"/>
</dbReference>
<dbReference type="EMBL" id="JADYTN010000001">
    <property type="protein sequence ID" value="MCF2562572.1"/>
    <property type="molecule type" value="Genomic_DNA"/>
</dbReference>
<feature type="region of interest" description="Disordered" evidence="2">
    <location>
        <begin position="210"/>
        <end position="237"/>
    </location>
</feature>
<keyword evidence="6" id="KW-1185">Reference proteome</keyword>
<evidence type="ECO:0000313" key="5">
    <source>
        <dbReference type="EMBL" id="MCF2562572.1"/>
    </source>
</evidence>
<protein>
    <submittedName>
        <fullName evidence="5">Sugar transferase</fullName>
    </submittedName>
</protein>
<keyword evidence="5" id="KW-0808">Transferase</keyword>
<organism evidence="5 6">
    <name type="scientific">Xylanibacter brevis</name>
    <dbReference type="NCBI Taxonomy" id="83231"/>
    <lineage>
        <taxon>Bacteria</taxon>
        <taxon>Pseudomonadati</taxon>
        <taxon>Bacteroidota</taxon>
        <taxon>Bacteroidia</taxon>
        <taxon>Bacteroidales</taxon>
        <taxon>Prevotellaceae</taxon>
        <taxon>Xylanibacter</taxon>
    </lineage>
</organism>
<feature type="domain" description="Bacterial sugar transferase" evidence="4">
    <location>
        <begin position="141"/>
        <end position="213"/>
    </location>
</feature>
<comment type="caution">
    <text evidence="5">The sequence shown here is derived from an EMBL/GenBank/DDBJ whole genome shotgun (WGS) entry which is preliminary data.</text>
</comment>
<dbReference type="RefSeq" id="WP_094439177.1">
    <property type="nucleotide sequence ID" value="NZ_JADYTN010000001.1"/>
</dbReference>
<dbReference type="Proteomes" id="UP001200470">
    <property type="component" value="Unassembled WGS sequence"/>
</dbReference>
<accession>A0ABS9CCU4</accession>
<keyword evidence="3" id="KW-0812">Transmembrane</keyword>
<comment type="similarity">
    <text evidence="1">Belongs to the bacterial sugar transferase family.</text>
</comment>
<feature type="domain" description="Bacterial sugar transferase" evidence="4">
    <location>
        <begin position="278"/>
        <end position="400"/>
    </location>
</feature>
<keyword evidence="3" id="KW-0472">Membrane</keyword>
<dbReference type="PANTHER" id="PTHR30576">
    <property type="entry name" value="COLANIC BIOSYNTHESIS UDP-GLUCOSE LIPID CARRIER TRANSFERASE"/>
    <property type="match status" value="1"/>
</dbReference>
<evidence type="ECO:0000256" key="1">
    <source>
        <dbReference type="ARBA" id="ARBA00006464"/>
    </source>
</evidence>
<reference evidence="5 6" key="1">
    <citation type="submission" date="2020-12" db="EMBL/GenBank/DDBJ databases">
        <title>Whole genome sequences of gut porcine anaerobes.</title>
        <authorList>
            <person name="Kubasova T."/>
            <person name="Jahodarova E."/>
            <person name="Rychlik I."/>
        </authorList>
    </citation>
    <scope>NUCLEOTIDE SEQUENCE [LARGE SCALE GENOMIC DNA]</scope>
    <source>
        <strain evidence="5 6">An925</strain>
    </source>
</reference>
<proteinExistence type="inferred from homology"/>
<keyword evidence="3" id="KW-1133">Transmembrane helix</keyword>
<feature type="compositionally biased region" description="Basic and acidic residues" evidence="2">
    <location>
        <begin position="210"/>
        <end position="230"/>
    </location>
</feature>
<evidence type="ECO:0000313" key="6">
    <source>
        <dbReference type="Proteomes" id="UP001200470"/>
    </source>
</evidence>